<gene>
    <name evidence="2" type="ORF">NCTC10005_04982</name>
</gene>
<dbReference type="Proteomes" id="UP000255106">
    <property type="component" value="Unassembled WGS sequence"/>
</dbReference>
<evidence type="ECO:0000256" key="1">
    <source>
        <dbReference type="SAM" id="MobiDB-lite"/>
    </source>
</evidence>
<feature type="compositionally biased region" description="Basic and acidic residues" evidence="1">
    <location>
        <begin position="25"/>
        <end position="34"/>
    </location>
</feature>
<evidence type="ECO:0000313" key="3">
    <source>
        <dbReference type="Proteomes" id="UP000255106"/>
    </source>
</evidence>
<evidence type="ECO:0000313" key="2">
    <source>
        <dbReference type="EMBL" id="STQ12197.1"/>
    </source>
</evidence>
<name>A0A377M0L3_ENTCL</name>
<protein>
    <submittedName>
        <fullName evidence="2">Uncharacterized protein</fullName>
    </submittedName>
</protein>
<proteinExistence type="predicted"/>
<dbReference type="AlphaFoldDB" id="A0A377M0L3"/>
<dbReference type="EMBL" id="UGJB01000004">
    <property type="protein sequence ID" value="STQ12197.1"/>
    <property type="molecule type" value="Genomic_DNA"/>
</dbReference>
<accession>A0A377M0L3</accession>
<sequence>MGTHHATQRSQQGVEDQGKQRGGRRAQDQRREVVQVDAGENQLAVAAGANQEGQRSCTTLMAVAMRMPESITGQALGNSTWRRRCHFGHPNPVCRFQ</sequence>
<reference evidence="2 3" key="1">
    <citation type="submission" date="2018-06" db="EMBL/GenBank/DDBJ databases">
        <authorList>
            <consortium name="Pathogen Informatics"/>
            <person name="Doyle S."/>
        </authorList>
    </citation>
    <scope>NUCLEOTIDE SEQUENCE [LARGE SCALE GENOMIC DNA]</scope>
    <source>
        <strain evidence="2 3">NCTC10005</strain>
    </source>
</reference>
<feature type="region of interest" description="Disordered" evidence="1">
    <location>
        <begin position="1"/>
        <end position="35"/>
    </location>
</feature>
<organism evidence="2 3">
    <name type="scientific">Enterobacter cloacae</name>
    <dbReference type="NCBI Taxonomy" id="550"/>
    <lineage>
        <taxon>Bacteria</taxon>
        <taxon>Pseudomonadati</taxon>
        <taxon>Pseudomonadota</taxon>
        <taxon>Gammaproteobacteria</taxon>
        <taxon>Enterobacterales</taxon>
        <taxon>Enterobacteriaceae</taxon>
        <taxon>Enterobacter</taxon>
        <taxon>Enterobacter cloacae complex</taxon>
    </lineage>
</organism>